<proteinExistence type="predicted"/>
<accession>A0A840S9I3</accession>
<keyword evidence="1" id="KW-0812">Transmembrane</keyword>
<name>A0A840S9I3_9BURK</name>
<dbReference type="EMBL" id="JACHHO010000003">
    <property type="protein sequence ID" value="MBB5205069.1"/>
    <property type="molecule type" value="Genomic_DNA"/>
</dbReference>
<reference evidence="3 4" key="1">
    <citation type="submission" date="2020-08" db="EMBL/GenBank/DDBJ databases">
        <title>Genomic Encyclopedia of Type Strains, Phase IV (KMG-IV): sequencing the most valuable type-strain genomes for metagenomic binning, comparative biology and taxonomic classification.</title>
        <authorList>
            <person name="Goeker M."/>
        </authorList>
    </citation>
    <scope>NUCLEOTIDE SEQUENCE [LARGE SCALE GENOMIC DNA]</scope>
    <source>
        <strain evidence="3 4">DSM 23958</strain>
    </source>
</reference>
<evidence type="ECO:0000313" key="4">
    <source>
        <dbReference type="Proteomes" id="UP000554837"/>
    </source>
</evidence>
<comment type="caution">
    <text evidence="3">The sequence shown here is derived from an EMBL/GenBank/DDBJ whole genome shotgun (WGS) entry which is preliminary data.</text>
</comment>
<dbReference type="OrthoDB" id="9804804at2"/>
<evidence type="ECO:0000256" key="1">
    <source>
        <dbReference type="SAM" id="Phobius"/>
    </source>
</evidence>
<feature type="domain" description="Inner membrane protein YgaP-like transmembrane" evidence="2">
    <location>
        <begin position="1"/>
        <end position="61"/>
    </location>
</feature>
<keyword evidence="4" id="KW-1185">Reference proteome</keyword>
<gene>
    <name evidence="3" type="ORF">HNQ51_002388</name>
</gene>
<keyword evidence="1" id="KW-1133">Transmembrane helix</keyword>
<dbReference type="AlphaFoldDB" id="A0A840S9I3"/>
<feature type="transmembrane region" description="Helical" evidence="1">
    <location>
        <begin position="12"/>
        <end position="31"/>
    </location>
</feature>
<organism evidence="3 4">
    <name type="scientific">Inhella inkyongensis</name>
    <dbReference type="NCBI Taxonomy" id="392593"/>
    <lineage>
        <taxon>Bacteria</taxon>
        <taxon>Pseudomonadati</taxon>
        <taxon>Pseudomonadota</taxon>
        <taxon>Betaproteobacteria</taxon>
        <taxon>Burkholderiales</taxon>
        <taxon>Sphaerotilaceae</taxon>
        <taxon>Inhella</taxon>
    </lineage>
</organism>
<evidence type="ECO:0000259" key="2">
    <source>
        <dbReference type="Pfam" id="PF11127"/>
    </source>
</evidence>
<dbReference type="Proteomes" id="UP000554837">
    <property type="component" value="Unassembled WGS sequence"/>
</dbReference>
<keyword evidence="1" id="KW-0472">Membrane</keyword>
<dbReference type="Pfam" id="PF11127">
    <property type="entry name" value="YgaP-like_TM"/>
    <property type="match status" value="1"/>
</dbReference>
<dbReference type="InterPro" id="IPR021309">
    <property type="entry name" value="YgaP-like_TM"/>
</dbReference>
<protein>
    <recommendedName>
        <fullName evidence="2">Inner membrane protein YgaP-like transmembrane domain-containing protein</fullName>
    </recommendedName>
</protein>
<sequence length="64" mass="6630">MQANVGSIDRIARVLIGLVLLALAFTGTIGAWGYIGIVPLATAALGFCPLYTVLGIRTCPLKKG</sequence>
<dbReference type="RefSeq" id="WP_138854911.1">
    <property type="nucleotide sequence ID" value="NZ_CP040709.1"/>
</dbReference>
<feature type="transmembrane region" description="Helical" evidence="1">
    <location>
        <begin position="37"/>
        <end position="56"/>
    </location>
</feature>
<evidence type="ECO:0000313" key="3">
    <source>
        <dbReference type="EMBL" id="MBB5205069.1"/>
    </source>
</evidence>